<name>A0A5N6KP26_MONLA</name>
<keyword evidence="2" id="KW-1185">Reference proteome</keyword>
<gene>
    <name evidence="1" type="ORF">EYC80_004202</name>
</gene>
<evidence type="ECO:0000313" key="2">
    <source>
        <dbReference type="Proteomes" id="UP000326757"/>
    </source>
</evidence>
<accession>A0A5N6KP26</accession>
<organism evidence="1 2">
    <name type="scientific">Monilinia laxa</name>
    <name type="common">Brown rot fungus</name>
    <name type="synonym">Sclerotinia laxa</name>
    <dbReference type="NCBI Taxonomy" id="61186"/>
    <lineage>
        <taxon>Eukaryota</taxon>
        <taxon>Fungi</taxon>
        <taxon>Dikarya</taxon>
        <taxon>Ascomycota</taxon>
        <taxon>Pezizomycotina</taxon>
        <taxon>Leotiomycetes</taxon>
        <taxon>Helotiales</taxon>
        <taxon>Sclerotiniaceae</taxon>
        <taxon>Monilinia</taxon>
    </lineage>
</organism>
<protein>
    <submittedName>
        <fullName evidence="1">Uncharacterized protein</fullName>
    </submittedName>
</protein>
<reference evidence="1 2" key="1">
    <citation type="submission" date="2019-06" db="EMBL/GenBank/DDBJ databases">
        <title>Genome Sequence of the Brown Rot Fungal Pathogen Monilinia laxa.</title>
        <authorList>
            <person name="De Miccolis Angelini R.M."/>
            <person name="Landi L."/>
            <person name="Abate D."/>
            <person name="Pollastro S."/>
            <person name="Romanazzi G."/>
            <person name="Faretra F."/>
        </authorList>
    </citation>
    <scope>NUCLEOTIDE SEQUENCE [LARGE SCALE GENOMIC DNA]</scope>
    <source>
        <strain evidence="1 2">Mlax316</strain>
    </source>
</reference>
<dbReference type="Proteomes" id="UP000326757">
    <property type="component" value="Unassembled WGS sequence"/>
</dbReference>
<proteinExistence type="predicted"/>
<dbReference type="EMBL" id="VIGI01000001">
    <property type="protein sequence ID" value="KAB8304869.1"/>
    <property type="molecule type" value="Genomic_DNA"/>
</dbReference>
<dbReference type="AlphaFoldDB" id="A0A5N6KP26"/>
<comment type="caution">
    <text evidence="1">The sequence shown here is derived from an EMBL/GenBank/DDBJ whole genome shotgun (WGS) entry which is preliminary data.</text>
</comment>
<evidence type="ECO:0000313" key="1">
    <source>
        <dbReference type="EMBL" id="KAB8304869.1"/>
    </source>
</evidence>
<sequence>MCGPDPSRLSTQTNLRVPLPIPKTLSHKYLAKKQPTSRTLPFSLHKSHFIRAFYRSYTLIFITQKDNCG</sequence>